<dbReference type="EMBL" id="QKZV01000004">
    <property type="protein sequence ID" value="PZX62905.1"/>
    <property type="molecule type" value="Genomic_DNA"/>
</dbReference>
<sequence>MPQQLTWEKALQKMKHFCAYRERSHYEVKEKLYALGLHKPEVEKMLSLLIEDNYLNETRYATLFAGGHFRQKKWGRKKIEFELKQQKISSFNIKKALAVIDETEYRQTLQQLALKKWQTLRGQQPINKMAKTQAYLVQKGYEPGLVHQQIQWLKQQTTVS</sequence>
<name>A0A2W7SJ39_9BACT</name>
<comment type="subcellular location">
    <subcellularLocation>
        <location evidence="1">Cytoplasm</location>
    </subcellularLocation>
</comment>
<accession>A0A2W7SJ39</accession>
<dbReference type="GO" id="GO:0006282">
    <property type="term" value="P:regulation of DNA repair"/>
    <property type="evidence" value="ECO:0007669"/>
    <property type="project" value="InterPro"/>
</dbReference>
<dbReference type="Gene3D" id="1.10.10.10">
    <property type="entry name" value="Winged helix-like DNA-binding domain superfamily/Winged helix DNA-binding domain"/>
    <property type="match status" value="2"/>
</dbReference>
<feature type="domain" description="RecX third three-helical" evidence="6">
    <location>
        <begin position="105"/>
        <end position="148"/>
    </location>
</feature>
<dbReference type="Pfam" id="PF02631">
    <property type="entry name" value="RecX_HTH2"/>
    <property type="match status" value="1"/>
</dbReference>
<dbReference type="InterPro" id="IPR036388">
    <property type="entry name" value="WH-like_DNA-bd_sf"/>
</dbReference>
<comment type="similarity">
    <text evidence="2">Belongs to the RecX family.</text>
</comment>
<evidence type="ECO:0000256" key="4">
    <source>
        <dbReference type="ARBA" id="ARBA00022490"/>
    </source>
</evidence>
<keyword evidence="4" id="KW-0963">Cytoplasm</keyword>
<dbReference type="Proteomes" id="UP000249720">
    <property type="component" value="Unassembled WGS sequence"/>
</dbReference>
<evidence type="ECO:0000256" key="1">
    <source>
        <dbReference type="ARBA" id="ARBA00004496"/>
    </source>
</evidence>
<evidence type="ECO:0000313" key="8">
    <source>
        <dbReference type="Proteomes" id="UP000249720"/>
    </source>
</evidence>
<dbReference type="GO" id="GO:0005737">
    <property type="term" value="C:cytoplasm"/>
    <property type="evidence" value="ECO:0007669"/>
    <property type="project" value="UniProtKB-SubCell"/>
</dbReference>
<dbReference type="InterPro" id="IPR053925">
    <property type="entry name" value="RecX_HTH_3rd"/>
</dbReference>
<evidence type="ECO:0000259" key="5">
    <source>
        <dbReference type="Pfam" id="PF02631"/>
    </source>
</evidence>
<evidence type="ECO:0000313" key="7">
    <source>
        <dbReference type="EMBL" id="PZX62905.1"/>
    </source>
</evidence>
<evidence type="ECO:0000256" key="2">
    <source>
        <dbReference type="ARBA" id="ARBA00009695"/>
    </source>
</evidence>
<evidence type="ECO:0000256" key="3">
    <source>
        <dbReference type="ARBA" id="ARBA00018111"/>
    </source>
</evidence>
<dbReference type="RefSeq" id="WP_111295022.1">
    <property type="nucleotide sequence ID" value="NZ_QKZV01000004.1"/>
</dbReference>
<comment type="caution">
    <text evidence="7">The sequence shown here is derived from an EMBL/GenBank/DDBJ whole genome shotgun (WGS) entry which is preliminary data.</text>
</comment>
<feature type="domain" description="RecX second three-helical" evidence="5">
    <location>
        <begin position="56"/>
        <end position="97"/>
    </location>
</feature>
<dbReference type="Pfam" id="PF21981">
    <property type="entry name" value="RecX_HTH3"/>
    <property type="match status" value="1"/>
</dbReference>
<gene>
    <name evidence="7" type="ORF">LX80_01600</name>
</gene>
<keyword evidence="8" id="KW-1185">Reference proteome</keyword>
<protein>
    <recommendedName>
        <fullName evidence="3">Regulatory protein RecX</fullName>
    </recommendedName>
</protein>
<dbReference type="AlphaFoldDB" id="A0A2W7SJ39"/>
<dbReference type="OrthoDB" id="1523826at2"/>
<proteinExistence type="inferred from homology"/>
<reference evidence="7 8" key="1">
    <citation type="submission" date="2018-06" db="EMBL/GenBank/DDBJ databases">
        <title>Genomic Encyclopedia of Archaeal and Bacterial Type Strains, Phase II (KMG-II): from individual species to whole genera.</title>
        <authorList>
            <person name="Goeker M."/>
        </authorList>
    </citation>
    <scope>NUCLEOTIDE SEQUENCE [LARGE SCALE GENOMIC DNA]</scope>
    <source>
        <strain evidence="7 8">DSM 23241</strain>
    </source>
</reference>
<dbReference type="InterPro" id="IPR003783">
    <property type="entry name" value="Regulatory_RecX"/>
</dbReference>
<organism evidence="7 8">
    <name type="scientific">Hydrotalea sandarakina</name>
    <dbReference type="NCBI Taxonomy" id="1004304"/>
    <lineage>
        <taxon>Bacteria</taxon>
        <taxon>Pseudomonadati</taxon>
        <taxon>Bacteroidota</taxon>
        <taxon>Chitinophagia</taxon>
        <taxon>Chitinophagales</taxon>
        <taxon>Chitinophagaceae</taxon>
        <taxon>Hydrotalea</taxon>
    </lineage>
</organism>
<evidence type="ECO:0000259" key="6">
    <source>
        <dbReference type="Pfam" id="PF21981"/>
    </source>
</evidence>
<dbReference type="PANTHER" id="PTHR33602">
    <property type="entry name" value="REGULATORY PROTEIN RECX FAMILY PROTEIN"/>
    <property type="match status" value="1"/>
</dbReference>
<dbReference type="PANTHER" id="PTHR33602:SF1">
    <property type="entry name" value="REGULATORY PROTEIN RECX FAMILY PROTEIN"/>
    <property type="match status" value="1"/>
</dbReference>
<dbReference type="InterPro" id="IPR053924">
    <property type="entry name" value="RecX_HTH_2nd"/>
</dbReference>